<protein>
    <submittedName>
        <fullName evidence="3">Thioredoxin domain-containing protein</fullName>
    </submittedName>
</protein>
<gene>
    <name evidence="3" type="ORF">ACFFI0_26675</name>
</gene>
<dbReference type="InterPro" id="IPR001763">
    <property type="entry name" value="Rhodanese-like_dom"/>
</dbReference>
<dbReference type="Pfam" id="PF00581">
    <property type="entry name" value="Rhodanese"/>
    <property type="match status" value="1"/>
</dbReference>
<dbReference type="Proteomes" id="UP001589774">
    <property type="component" value="Unassembled WGS sequence"/>
</dbReference>
<dbReference type="InterPro" id="IPR013766">
    <property type="entry name" value="Thioredoxin_domain"/>
</dbReference>
<dbReference type="Pfam" id="PF00085">
    <property type="entry name" value="Thioredoxin"/>
    <property type="match status" value="1"/>
</dbReference>
<dbReference type="EMBL" id="JBHLWO010000008">
    <property type="protein sequence ID" value="MFC0321928.1"/>
    <property type="molecule type" value="Genomic_DNA"/>
</dbReference>
<comment type="caution">
    <text evidence="3">The sequence shown here is derived from an EMBL/GenBank/DDBJ whole genome shotgun (WGS) entry which is preliminary data.</text>
</comment>
<dbReference type="PANTHER" id="PTHR45663:SF11">
    <property type="entry name" value="GEO12009P1"/>
    <property type="match status" value="1"/>
</dbReference>
<evidence type="ECO:0000313" key="4">
    <source>
        <dbReference type="Proteomes" id="UP001589774"/>
    </source>
</evidence>
<dbReference type="InterPro" id="IPR036249">
    <property type="entry name" value="Thioredoxin-like_sf"/>
</dbReference>
<evidence type="ECO:0000259" key="2">
    <source>
        <dbReference type="PROSITE" id="PS51352"/>
    </source>
</evidence>
<dbReference type="SUPFAM" id="SSF52821">
    <property type="entry name" value="Rhodanese/Cell cycle control phosphatase"/>
    <property type="match status" value="1"/>
</dbReference>
<keyword evidence="4" id="KW-1185">Reference proteome</keyword>
<accession>A0ABV6HVF9</accession>
<dbReference type="SUPFAM" id="SSF52833">
    <property type="entry name" value="Thioredoxin-like"/>
    <property type="match status" value="1"/>
</dbReference>
<dbReference type="CDD" id="cd00158">
    <property type="entry name" value="RHOD"/>
    <property type="match status" value="1"/>
</dbReference>
<proteinExistence type="predicted"/>
<organism evidence="3 4">
    <name type="scientific">Olivibacter oleidegradans</name>
    <dbReference type="NCBI Taxonomy" id="760123"/>
    <lineage>
        <taxon>Bacteria</taxon>
        <taxon>Pseudomonadati</taxon>
        <taxon>Bacteroidota</taxon>
        <taxon>Sphingobacteriia</taxon>
        <taxon>Sphingobacteriales</taxon>
        <taxon>Sphingobacteriaceae</taxon>
        <taxon>Olivibacter</taxon>
    </lineage>
</organism>
<dbReference type="PROSITE" id="PS50206">
    <property type="entry name" value="RHODANESE_3"/>
    <property type="match status" value="1"/>
</dbReference>
<dbReference type="RefSeq" id="WP_130858532.1">
    <property type="nucleotide sequence ID" value="NZ_JBHLWO010000008.1"/>
</dbReference>
<feature type="domain" description="Thioredoxin" evidence="2">
    <location>
        <begin position="167"/>
        <end position="291"/>
    </location>
</feature>
<dbReference type="PROSITE" id="PS51352">
    <property type="entry name" value="THIOREDOXIN_2"/>
    <property type="match status" value="1"/>
</dbReference>
<evidence type="ECO:0000313" key="3">
    <source>
        <dbReference type="EMBL" id="MFC0321928.1"/>
    </source>
</evidence>
<reference evidence="3 4" key="1">
    <citation type="submission" date="2024-09" db="EMBL/GenBank/DDBJ databases">
        <authorList>
            <person name="Sun Q."/>
            <person name="Mori K."/>
        </authorList>
    </citation>
    <scope>NUCLEOTIDE SEQUENCE [LARGE SCALE GENOMIC DNA]</scope>
    <source>
        <strain evidence="3 4">CCM 7765</strain>
    </source>
</reference>
<dbReference type="CDD" id="cd02947">
    <property type="entry name" value="TRX_family"/>
    <property type="match status" value="1"/>
</dbReference>
<dbReference type="Gene3D" id="3.40.30.10">
    <property type="entry name" value="Glutaredoxin"/>
    <property type="match status" value="1"/>
</dbReference>
<feature type="domain" description="Rhodanese" evidence="1">
    <location>
        <begin position="93"/>
        <end position="183"/>
    </location>
</feature>
<evidence type="ECO:0000259" key="1">
    <source>
        <dbReference type="PROSITE" id="PS50206"/>
    </source>
</evidence>
<dbReference type="Gene3D" id="3.40.250.10">
    <property type="entry name" value="Rhodanese-like domain"/>
    <property type="match status" value="1"/>
</dbReference>
<dbReference type="InterPro" id="IPR036873">
    <property type="entry name" value="Rhodanese-like_dom_sf"/>
</dbReference>
<dbReference type="SMART" id="SM00450">
    <property type="entry name" value="RHOD"/>
    <property type="match status" value="1"/>
</dbReference>
<sequence>MEYKFRNGSGKQWALDLYRPPHYHRGEFYLVFKNRICYFCNINLESVMGLRIKFRYMLTCCLYALYLQGCAMATQEEGPLTAKQYQQKLKDNSSETVQLIDVRTADEFADGHLEHALNIDIKDNDFDKELSRLDRTKPVFVYCLGGSRSAKATATLKELGFKEIYDLKGGIMAWKNENLPVTPGEKPVKKDLFTKTDFDKILHENKVVLIDFYADWCIPCKEMEPTLKKLAKEYEGKVFIYRLNIDQAKALTRAMKVEGIPVFHLYKQGKLVKEAQGFQQEEQLRNLLKSI</sequence>
<dbReference type="PANTHER" id="PTHR45663">
    <property type="entry name" value="GEO12009P1"/>
    <property type="match status" value="1"/>
</dbReference>
<name>A0ABV6HVF9_9SPHI</name>